<evidence type="ECO:0000313" key="1">
    <source>
        <dbReference type="EMBL" id="QJA50752.1"/>
    </source>
</evidence>
<sequence>MNGWLMIEQEEKLNSVLSGYLGNRVGNWLIINQENKIGVSEEGKLGENIRGE</sequence>
<protein>
    <submittedName>
        <fullName evidence="1">Uncharacterized protein</fullName>
    </submittedName>
</protein>
<accession>A0A6H1ZTG4</accession>
<reference evidence="1" key="1">
    <citation type="submission" date="2020-03" db="EMBL/GenBank/DDBJ databases">
        <title>The deep terrestrial virosphere.</title>
        <authorList>
            <person name="Holmfeldt K."/>
            <person name="Nilsson E."/>
            <person name="Simone D."/>
            <person name="Lopez-Fernandez M."/>
            <person name="Wu X."/>
            <person name="de Brujin I."/>
            <person name="Lundin D."/>
            <person name="Andersson A."/>
            <person name="Bertilsson S."/>
            <person name="Dopson M."/>
        </authorList>
    </citation>
    <scope>NUCLEOTIDE SEQUENCE</scope>
    <source>
        <strain evidence="1">TM448A01889</strain>
    </source>
</reference>
<name>A0A6H1ZTG4_9ZZZZ</name>
<dbReference type="EMBL" id="MT144215">
    <property type="protein sequence ID" value="QJA50752.1"/>
    <property type="molecule type" value="Genomic_DNA"/>
</dbReference>
<dbReference type="AlphaFoldDB" id="A0A6H1ZTG4"/>
<organism evidence="1">
    <name type="scientific">viral metagenome</name>
    <dbReference type="NCBI Taxonomy" id="1070528"/>
    <lineage>
        <taxon>unclassified sequences</taxon>
        <taxon>metagenomes</taxon>
        <taxon>organismal metagenomes</taxon>
    </lineage>
</organism>
<proteinExistence type="predicted"/>
<gene>
    <name evidence="1" type="ORF">TM448A01889_0017</name>
</gene>